<reference evidence="2 3" key="1">
    <citation type="submission" date="2019-03" db="EMBL/GenBank/DDBJ databases">
        <title>First draft genome of Liparis tanakae, snailfish: a comprehensive survey of snailfish specific genes.</title>
        <authorList>
            <person name="Kim W."/>
            <person name="Song I."/>
            <person name="Jeong J.-H."/>
            <person name="Kim D."/>
            <person name="Kim S."/>
            <person name="Ryu S."/>
            <person name="Song J.Y."/>
            <person name="Lee S.K."/>
        </authorList>
    </citation>
    <scope>NUCLEOTIDE SEQUENCE [LARGE SCALE GENOMIC DNA]</scope>
    <source>
        <tissue evidence="2">Muscle</tissue>
    </source>
</reference>
<evidence type="ECO:0000313" key="2">
    <source>
        <dbReference type="EMBL" id="TNN45249.1"/>
    </source>
</evidence>
<comment type="caution">
    <text evidence="2">The sequence shown here is derived from an EMBL/GenBank/DDBJ whole genome shotgun (WGS) entry which is preliminary data.</text>
</comment>
<dbReference type="EMBL" id="SRLO01000857">
    <property type="protein sequence ID" value="TNN45249.1"/>
    <property type="molecule type" value="Genomic_DNA"/>
</dbReference>
<feature type="region of interest" description="Disordered" evidence="1">
    <location>
        <begin position="1"/>
        <end position="30"/>
    </location>
</feature>
<sequence>MLCQKNPDSCSNTAATGQNGRLGRNYSSQTAPPLTQLQVLKAQSHRAGHVMYPSTKNRQMEVEEEWAGHQQCHGIRPSQVQWTL</sequence>
<evidence type="ECO:0000313" key="3">
    <source>
        <dbReference type="Proteomes" id="UP000314294"/>
    </source>
</evidence>
<evidence type="ECO:0000256" key="1">
    <source>
        <dbReference type="SAM" id="MobiDB-lite"/>
    </source>
</evidence>
<protein>
    <submittedName>
        <fullName evidence="2">Uncharacterized protein</fullName>
    </submittedName>
</protein>
<name>A0A4Z2FVL8_9TELE</name>
<accession>A0A4Z2FVL8</accession>
<dbReference type="AlphaFoldDB" id="A0A4Z2FVL8"/>
<dbReference type="Proteomes" id="UP000314294">
    <property type="component" value="Unassembled WGS sequence"/>
</dbReference>
<gene>
    <name evidence="2" type="ORF">EYF80_044547</name>
</gene>
<keyword evidence="3" id="KW-1185">Reference proteome</keyword>
<organism evidence="2 3">
    <name type="scientific">Liparis tanakae</name>
    <name type="common">Tanaka's snailfish</name>
    <dbReference type="NCBI Taxonomy" id="230148"/>
    <lineage>
        <taxon>Eukaryota</taxon>
        <taxon>Metazoa</taxon>
        <taxon>Chordata</taxon>
        <taxon>Craniata</taxon>
        <taxon>Vertebrata</taxon>
        <taxon>Euteleostomi</taxon>
        <taxon>Actinopterygii</taxon>
        <taxon>Neopterygii</taxon>
        <taxon>Teleostei</taxon>
        <taxon>Neoteleostei</taxon>
        <taxon>Acanthomorphata</taxon>
        <taxon>Eupercaria</taxon>
        <taxon>Perciformes</taxon>
        <taxon>Cottioidei</taxon>
        <taxon>Cottales</taxon>
        <taxon>Liparidae</taxon>
        <taxon>Liparis</taxon>
    </lineage>
</organism>
<proteinExistence type="predicted"/>